<gene>
    <name evidence="2" type="ORF">SAMN04487772_11355</name>
</gene>
<dbReference type="InterPro" id="IPR042573">
    <property type="entry name" value="GNAT_acetyltra_N"/>
</dbReference>
<name>A0A1I0D9X6_9FIRM</name>
<evidence type="ECO:0000313" key="3">
    <source>
        <dbReference type="Proteomes" id="UP000199800"/>
    </source>
</evidence>
<dbReference type="PROSITE" id="PS51186">
    <property type="entry name" value="GNAT"/>
    <property type="match status" value="1"/>
</dbReference>
<proteinExistence type="predicted"/>
<dbReference type="EMBL" id="FOHN01000013">
    <property type="protein sequence ID" value="SET28471.1"/>
    <property type="molecule type" value="Genomic_DNA"/>
</dbReference>
<evidence type="ECO:0000313" key="2">
    <source>
        <dbReference type="EMBL" id="SET28471.1"/>
    </source>
</evidence>
<dbReference type="Gene3D" id="3.40.630.30">
    <property type="match status" value="1"/>
</dbReference>
<dbReference type="Proteomes" id="UP000199800">
    <property type="component" value="Unassembled WGS sequence"/>
</dbReference>
<dbReference type="STRING" id="29364.SAMN04487772_11355"/>
<dbReference type="AlphaFoldDB" id="A0A1I0D9X6"/>
<accession>A0A1I0D9X6</accession>
<dbReference type="SUPFAM" id="SSF55729">
    <property type="entry name" value="Acyl-CoA N-acyltransferases (Nat)"/>
    <property type="match status" value="1"/>
</dbReference>
<keyword evidence="2" id="KW-0808">Transferase</keyword>
<organism evidence="2 3">
    <name type="scientific">[Clostridium] polysaccharolyticum</name>
    <dbReference type="NCBI Taxonomy" id="29364"/>
    <lineage>
        <taxon>Bacteria</taxon>
        <taxon>Bacillati</taxon>
        <taxon>Bacillota</taxon>
        <taxon>Clostridia</taxon>
        <taxon>Lachnospirales</taxon>
        <taxon>Lachnospiraceae</taxon>
    </lineage>
</organism>
<dbReference type="PANTHER" id="PTHR31143:SF2">
    <property type="entry name" value="FR47-LIKE DOMAIN-CONTAINING PROTEIN-RELATED"/>
    <property type="match status" value="1"/>
</dbReference>
<dbReference type="InterPro" id="IPR027365">
    <property type="entry name" value="GNAT_acetyltra_YdfB-like"/>
</dbReference>
<keyword evidence="3" id="KW-1185">Reference proteome</keyword>
<protein>
    <submittedName>
        <fullName evidence="2">GNAT acetyltransferase</fullName>
    </submittedName>
</protein>
<evidence type="ECO:0000259" key="1">
    <source>
        <dbReference type="PROSITE" id="PS51186"/>
    </source>
</evidence>
<dbReference type="GO" id="GO:0016747">
    <property type="term" value="F:acyltransferase activity, transferring groups other than amino-acyl groups"/>
    <property type="evidence" value="ECO:0007669"/>
    <property type="project" value="InterPro"/>
</dbReference>
<reference evidence="2 3" key="1">
    <citation type="submission" date="2016-10" db="EMBL/GenBank/DDBJ databases">
        <authorList>
            <person name="de Groot N.N."/>
        </authorList>
    </citation>
    <scope>NUCLEOTIDE SEQUENCE [LARGE SCALE GENOMIC DNA]</scope>
    <source>
        <strain evidence="2 3">DSM 1801</strain>
    </source>
</reference>
<feature type="domain" description="N-acetyltransferase" evidence="1">
    <location>
        <begin position="110"/>
        <end position="264"/>
    </location>
</feature>
<dbReference type="Gene3D" id="3.40.630.110">
    <property type="entry name" value="GNAT acetyltransferase-like"/>
    <property type="match status" value="1"/>
</dbReference>
<dbReference type="Pfam" id="PF12746">
    <property type="entry name" value="GNAT_acetyltran"/>
    <property type="match status" value="1"/>
</dbReference>
<dbReference type="InterPro" id="IPR000182">
    <property type="entry name" value="GNAT_dom"/>
</dbReference>
<dbReference type="RefSeq" id="WP_177180728.1">
    <property type="nucleotide sequence ID" value="NZ_FOHN01000013.1"/>
</dbReference>
<dbReference type="PANTHER" id="PTHR31143">
    <property type="match status" value="1"/>
</dbReference>
<dbReference type="InterPro" id="IPR016181">
    <property type="entry name" value="Acyl_CoA_acyltransferase"/>
</dbReference>
<sequence length="265" mass="30787">MIRLKKEQLDRIKEYESVLHDSTCFTVIQGLGGGAFVDSVEKPESLVMVYGDFSFYFGELPDGEIEKQLNNMFSECDKTWSIMVPESPKWLNFFKESGTFYESCRYRLKKRTEPFDRRRLQEYVRGLSKDYELTAIDEKWFEELKKDPWGKDLCTDGLTGKEFAEHALGFLVLRDGKPVAGISSYAFYDKGLEIEIDTKKAYRKKGLATVLGAKFILECTERGLYPNWDAANLISVKLAEKLGYEFDREYPVYSNRKLYQMKLGE</sequence>